<gene>
    <name evidence="7" type="ORF">A2756_01870</name>
</gene>
<dbReference type="SUPFAM" id="SSF51905">
    <property type="entry name" value="FAD/NAD(P)-binding domain"/>
    <property type="match status" value="1"/>
</dbReference>
<organism evidence="7 8">
    <name type="scientific">Candidatus Ryanbacteria bacterium RIFCSPHIGHO2_01_FULL_48_27</name>
    <dbReference type="NCBI Taxonomy" id="1802115"/>
    <lineage>
        <taxon>Bacteria</taxon>
        <taxon>Candidatus Ryaniibacteriota</taxon>
    </lineage>
</organism>
<dbReference type="GO" id="GO:0019646">
    <property type="term" value="P:aerobic electron transport chain"/>
    <property type="evidence" value="ECO:0007669"/>
    <property type="project" value="TreeGrafter"/>
</dbReference>
<keyword evidence="4" id="KW-0274">FAD</keyword>
<dbReference type="EMBL" id="MHNL01000005">
    <property type="protein sequence ID" value="OGZ45637.1"/>
    <property type="molecule type" value="Genomic_DNA"/>
</dbReference>
<comment type="caution">
    <text evidence="7">The sequence shown here is derived from an EMBL/GenBank/DDBJ whole genome shotgun (WGS) entry which is preliminary data.</text>
</comment>
<dbReference type="AlphaFoldDB" id="A0A1G2G611"/>
<reference evidence="7 8" key="1">
    <citation type="journal article" date="2016" name="Nat. Commun.">
        <title>Thousands of microbial genomes shed light on interconnected biogeochemical processes in an aquifer system.</title>
        <authorList>
            <person name="Anantharaman K."/>
            <person name="Brown C.T."/>
            <person name="Hug L.A."/>
            <person name="Sharon I."/>
            <person name="Castelle C.J."/>
            <person name="Probst A.J."/>
            <person name="Thomas B.C."/>
            <person name="Singh A."/>
            <person name="Wilkins M.J."/>
            <person name="Karaoz U."/>
            <person name="Brodie E.L."/>
            <person name="Williams K.H."/>
            <person name="Hubbard S.S."/>
            <person name="Banfield J.F."/>
        </authorList>
    </citation>
    <scope>NUCLEOTIDE SEQUENCE [LARGE SCALE GENOMIC DNA]</scope>
</reference>
<dbReference type="InterPro" id="IPR051169">
    <property type="entry name" value="NADH-Q_oxidoreductase"/>
</dbReference>
<dbReference type="Proteomes" id="UP000177785">
    <property type="component" value="Unassembled WGS sequence"/>
</dbReference>
<keyword evidence="3" id="KW-0285">Flavoprotein</keyword>
<dbReference type="InterPro" id="IPR023753">
    <property type="entry name" value="FAD/NAD-binding_dom"/>
</dbReference>
<keyword evidence="5" id="KW-0560">Oxidoreductase</keyword>
<dbReference type="GO" id="GO:0003955">
    <property type="term" value="F:NAD(P)H dehydrogenase (quinone) activity"/>
    <property type="evidence" value="ECO:0007669"/>
    <property type="project" value="TreeGrafter"/>
</dbReference>
<dbReference type="InterPro" id="IPR036188">
    <property type="entry name" value="FAD/NAD-bd_sf"/>
</dbReference>
<evidence type="ECO:0000256" key="2">
    <source>
        <dbReference type="ARBA" id="ARBA00005272"/>
    </source>
</evidence>
<feature type="domain" description="FAD/NAD(P)-binding" evidence="6">
    <location>
        <begin position="8"/>
        <end position="334"/>
    </location>
</feature>
<accession>A0A1G2G611</accession>
<dbReference type="PANTHER" id="PTHR42913:SF3">
    <property type="entry name" value="64 KDA MITOCHONDRIAL NADH DEHYDROGENASE (EUROFUNG)"/>
    <property type="match status" value="1"/>
</dbReference>
<sequence length="420" mass="46278">MDPKKEKRVVVLGGGFGGVITALTLAKKKIPNLSITLVDKNEFHAYPADYYEIATAFTGNSPQEDRNDFVKLRASSAILFKDIFQDTSVVFTHGRVASVDFKARSVSLENAKKLSYDYLVIALGSSTNFMGIPHLEEYALELKSLEDALNVRASIEELFLSRPKKEIIRIVIGGGGFTGCELAGELVGYIKKLSRLHGHPSMNVECSLVEASGNLLGRSSLWVQQKALEHLRGIGIKVLLNTPIADISASEVLLKDGRKLPYSLLVWTAGIQPNLIAQSLPSTVAQKKSYLAVDETLRLKSHKNIYAIGDIAWCDDVSGTDRVPATAYMAISEGEHVAENIARRERGGEESVYKPPTPKYVIPLGGKYVLADLGGLRFSGGLAWILKRLVALRYFAKILPWPRAWALWKGDMKLYTQNDE</sequence>
<dbReference type="PANTHER" id="PTHR42913">
    <property type="entry name" value="APOPTOSIS-INDUCING FACTOR 1"/>
    <property type="match status" value="1"/>
</dbReference>
<comment type="cofactor">
    <cofactor evidence="1">
        <name>FAD</name>
        <dbReference type="ChEBI" id="CHEBI:57692"/>
    </cofactor>
</comment>
<name>A0A1G2G611_9BACT</name>
<proteinExistence type="inferred from homology"/>
<dbReference type="Gene3D" id="3.50.50.100">
    <property type="match status" value="1"/>
</dbReference>
<evidence type="ECO:0000259" key="6">
    <source>
        <dbReference type="Pfam" id="PF07992"/>
    </source>
</evidence>
<evidence type="ECO:0000256" key="1">
    <source>
        <dbReference type="ARBA" id="ARBA00001974"/>
    </source>
</evidence>
<evidence type="ECO:0000256" key="4">
    <source>
        <dbReference type="ARBA" id="ARBA00022827"/>
    </source>
</evidence>
<evidence type="ECO:0000256" key="3">
    <source>
        <dbReference type="ARBA" id="ARBA00022630"/>
    </source>
</evidence>
<dbReference type="PRINTS" id="PR00411">
    <property type="entry name" value="PNDRDTASEI"/>
</dbReference>
<dbReference type="STRING" id="1802115.A2756_01870"/>
<evidence type="ECO:0000256" key="5">
    <source>
        <dbReference type="ARBA" id="ARBA00023002"/>
    </source>
</evidence>
<dbReference type="PRINTS" id="PR00368">
    <property type="entry name" value="FADPNR"/>
</dbReference>
<evidence type="ECO:0000313" key="7">
    <source>
        <dbReference type="EMBL" id="OGZ45637.1"/>
    </source>
</evidence>
<protein>
    <recommendedName>
        <fullName evidence="6">FAD/NAD(P)-binding domain-containing protein</fullName>
    </recommendedName>
</protein>
<dbReference type="Pfam" id="PF07992">
    <property type="entry name" value="Pyr_redox_2"/>
    <property type="match status" value="1"/>
</dbReference>
<comment type="similarity">
    <text evidence="2">Belongs to the NADH dehydrogenase family.</text>
</comment>
<evidence type="ECO:0000313" key="8">
    <source>
        <dbReference type="Proteomes" id="UP000177785"/>
    </source>
</evidence>